<organism evidence="1 2">
    <name type="scientific">Karstenula rhodostoma CBS 690.94</name>
    <dbReference type="NCBI Taxonomy" id="1392251"/>
    <lineage>
        <taxon>Eukaryota</taxon>
        <taxon>Fungi</taxon>
        <taxon>Dikarya</taxon>
        <taxon>Ascomycota</taxon>
        <taxon>Pezizomycotina</taxon>
        <taxon>Dothideomycetes</taxon>
        <taxon>Pleosporomycetidae</taxon>
        <taxon>Pleosporales</taxon>
        <taxon>Massarineae</taxon>
        <taxon>Didymosphaeriaceae</taxon>
        <taxon>Karstenula</taxon>
    </lineage>
</organism>
<gene>
    <name evidence="1" type="ORF">P171DRAFT_431398</name>
</gene>
<evidence type="ECO:0000313" key="1">
    <source>
        <dbReference type="EMBL" id="KAF2446032.1"/>
    </source>
</evidence>
<dbReference type="Gene3D" id="3.40.50.300">
    <property type="entry name" value="P-loop containing nucleotide triphosphate hydrolases"/>
    <property type="match status" value="1"/>
</dbReference>
<dbReference type="SUPFAM" id="SSF52540">
    <property type="entry name" value="P-loop containing nucleoside triphosphate hydrolases"/>
    <property type="match status" value="1"/>
</dbReference>
<comment type="caution">
    <text evidence="1">The sequence shown here is derived from an EMBL/GenBank/DDBJ whole genome shotgun (WGS) entry which is preliminary data.</text>
</comment>
<protein>
    <recommendedName>
        <fullName evidence="3">NAD dependent epimerase/dehydratase</fullName>
    </recommendedName>
</protein>
<dbReference type="InterPro" id="IPR027417">
    <property type="entry name" value="P-loop_NTPase"/>
</dbReference>
<keyword evidence="2" id="KW-1185">Reference proteome</keyword>
<proteinExistence type="predicted"/>
<dbReference type="Pfam" id="PF17784">
    <property type="entry name" value="Sulfotransfer_4"/>
    <property type="match status" value="1"/>
</dbReference>
<dbReference type="EMBL" id="MU001499">
    <property type="protein sequence ID" value="KAF2446032.1"/>
    <property type="molecule type" value="Genomic_DNA"/>
</dbReference>
<accession>A0A9P4UEB2</accession>
<evidence type="ECO:0008006" key="3">
    <source>
        <dbReference type="Google" id="ProtNLM"/>
    </source>
</evidence>
<dbReference type="AlphaFoldDB" id="A0A9P4UEB2"/>
<sequence>MSLQPRLIDAVPQANRQKPMGVLALGLSRTGTMSLKVALEKLGYDVYHCSECVMRWRENHIHLFKEAMEAKLHGKGQLWTGAELDKVLQNYTAIEDIPCLHFVDELLDQYPTAKVILTTRDIDSWEKSVRAVIFKIVNLRVVRFMAVIDPVFWQPYHWLLKATVDKWTNGDLSDSVALRKAFTDHYDHIRARVPTQNLLEFHPRDGWAPLCEFLGHETPRDIPFPNVNDAAYTINIHYFLVVLRLWHISKKYLGIALVAAIAYGLSWCMRAG</sequence>
<name>A0A9P4UEB2_9PLEO</name>
<dbReference type="Proteomes" id="UP000799764">
    <property type="component" value="Unassembled WGS sequence"/>
</dbReference>
<evidence type="ECO:0000313" key="2">
    <source>
        <dbReference type="Proteomes" id="UP000799764"/>
    </source>
</evidence>
<dbReference type="PANTHER" id="PTHR36978">
    <property type="entry name" value="P-LOOP CONTAINING NUCLEOTIDE TRIPHOSPHATE HYDROLASE"/>
    <property type="match status" value="1"/>
</dbReference>
<reference evidence="1" key="1">
    <citation type="journal article" date="2020" name="Stud. Mycol.">
        <title>101 Dothideomycetes genomes: a test case for predicting lifestyles and emergence of pathogens.</title>
        <authorList>
            <person name="Haridas S."/>
            <person name="Albert R."/>
            <person name="Binder M."/>
            <person name="Bloem J."/>
            <person name="Labutti K."/>
            <person name="Salamov A."/>
            <person name="Andreopoulos B."/>
            <person name="Baker S."/>
            <person name="Barry K."/>
            <person name="Bills G."/>
            <person name="Bluhm B."/>
            <person name="Cannon C."/>
            <person name="Castanera R."/>
            <person name="Culley D."/>
            <person name="Daum C."/>
            <person name="Ezra D."/>
            <person name="Gonzalez J."/>
            <person name="Henrissat B."/>
            <person name="Kuo A."/>
            <person name="Liang C."/>
            <person name="Lipzen A."/>
            <person name="Lutzoni F."/>
            <person name="Magnuson J."/>
            <person name="Mondo S."/>
            <person name="Nolan M."/>
            <person name="Ohm R."/>
            <person name="Pangilinan J."/>
            <person name="Park H.-J."/>
            <person name="Ramirez L."/>
            <person name="Alfaro M."/>
            <person name="Sun H."/>
            <person name="Tritt A."/>
            <person name="Yoshinaga Y."/>
            <person name="Zwiers L.-H."/>
            <person name="Turgeon B."/>
            <person name="Goodwin S."/>
            <person name="Spatafora J."/>
            <person name="Crous P."/>
            <person name="Grigoriev I."/>
        </authorList>
    </citation>
    <scope>NUCLEOTIDE SEQUENCE</scope>
    <source>
        <strain evidence="1">CBS 690.94</strain>
    </source>
</reference>
<dbReference type="OrthoDB" id="408152at2759"/>
<dbReference type="InterPro" id="IPR040632">
    <property type="entry name" value="Sulfotransfer_4"/>
</dbReference>
<dbReference type="PANTHER" id="PTHR36978:SF4">
    <property type="entry name" value="P-LOOP CONTAINING NUCLEOSIDE TRIPHOSPHATE HYDROLASE PROTEIN"/>
    <property type="match status" value="1"/>
</dbReference>